<dbReference type="InterPro" id="IPR018247">
    <property type="entry name" value="EF_Hand_1_Ca_BS"/>
</dbReference>
<evidence type="ECO:0000313" key="5">
    <source>
        <dbReference type="Proteomes" id="UP000503129"/>
    </source>
</evidence>
<dbReference type="SMART" id="SM00054">
    <property type="entry name" value="EFh"/>
    <property type="match status" value="4"/>
</dbReference>
<keyword evidence="2" id="KW-0677">Repeat</keyword>
<evidence type="ECO:0000256" key="2">
    <source>
        <dbReference type="ARBA" id="ARBA00022737"/>
    </source>
</evidence>
<reference evidence="4 5" key="1">
    <citation type="submission" date="2018-06" db="EMBL/GenBank/DDBJ databases">
        <title>Comparative genomics of Brasilonema spp. strains.</title>
        <authorList>
            <person name="Alvarenga D.O."/>
            <person name="Fiore M.F."/>
            <person name="Varani A.M."/>
        </authorList>
    </citation>
    <scope>NUCLEOTIDE SEQUENCE [LARGE SCALE GENOMIC DNA]</scope>
    <source>
        <strain evidence="4 5">CENA114</strain>
    </source>
</reference>
<dbReference type="Gene3D" id="1.10.238.10">
    <property type="entry name" value="EF-hand"/>
    <property type="match status" value="1"/>
</dbReference>
<dbReference type="CDD" id="cd00051">
    <property type="entry name" value="EFh"/>
    <property type="match status" value="2"/>
</dbReference>
<dbReference type="InterPro" id="IPR011992">
    <property type="entry name" value="EF-hand-dom_pair"/>
</dbReference>
<feature type="domain" description="EF-hand" evidence="3">
    <location>
        <begin position="70"/>
        <end position="95"/>
    </location>
</feature>
<dbReference type="SUPFAM" id="SSF47473">
    <property type="entry name" value="EF-hand"/>
    <property type="match status" value="1"/>
</dbReference>
<sequence length="199" mass="22365">MSVAAPQDLLDRKFDVCFTHADIDGNGFFEWEDVLALATRIADCLGEPKDSPKGQKLFQTFTDFWTYVQAKMDVDNDGKVSPEEWRNGLRNAFAKDPEAYKAGFRPLAEATFKVCDRDGDGSLEQSEFAKFHEAFGCKSANSELAFQKLDSDGDGELTVDELLSAWEEYYTSNDPNARGNWLYGDVWDETVVVGSKIIR</sequence>
<dbReference type="RefSeq" id="WP_169264376.1">
    <property type="nucleotide sequence ID" value="NZ_CAWOXK010000001.1"/>
</dbReference>
<evidence type="ECO:0000259" key="3">
    <source>
        <dbReference type="PROSITE" id="PS50222"/>
    </source>
</evidence>
<dbReference type="AlphaFoldDB" id="A0A856MDU1"/>
<dbReference type="GO" id="GO:0005509">
    <property type="term" value="F:calcium ion binding"/>
    <property type="evidence" value="ECO:0007669"/>
    <property type="project" value="InterPro"/>
</dbReference>
<accession>A0A856MDU1</accession>
<feature type="domain" description="EF-hand" evidence="3">
    <location>
        <begin position="9"/>
        <end position="44"/>
    </location>
</feature>
<keyword evidence="1" id="KW-0479">Metal-binding</keyword>
<dbReference type="PROSITE" id="PS00018">
    <property type="entry name" value="EF_HAND_1"/>
    <property type="match status" value="2"/>
</dbReference>
<organism evidence="4 5">
    <name type="scientific">Brasilonema sennae CENA114</name>
    <dbReference type="NCBI Taxonomy" id="415709"/>
    <lineage>
        <taxon>Bacteria</taxon>
        <taxon>Bacillati</taxon>
        <taxon>Cyanobacteriota</taxon>
        <taxon>Cyanophyceae</taxon>
        <taxon>Nostocales</taxon>
        <taxon>Scytonemataceae</taxon>
        <taxon>Brasilonema</taxon>
        <taxon>Bromeliae group (in: Brasilonema)</taxon>
    </lineage>
</organism>
<keyword evidence="5" id="KW-1185">Reference proteome</keyword>
<dbReference type="InterPro" id="IPR028846">
    <property type="entry name" value="Recoverin"/>
</dbReference>
<protein>
    <submittedName>
        <fullName evidence="4">Calcium-binding protein</fullName>
    </submittedName>
</protein>
<dbReference type="EMBL" id="CP030118">
    <property type="protein sequence ID" value="QDL08470.1"/>
    <property type="molecule type" value="Genomic_DNA"/>
</dbReference>
<dbReference type="Pfam" id="PF13202">
    <property type="entry name" value="EF-hand_5"/>
    <property type="match status" value="1"/>
</dbReference>
<dbReference type="PROSITE" id="PS50222">
    <property type="entry name" value="EF_HAND_2"/>
    <property type="match status" value="3"/>
</dbReference>
<dbReference type="Pfam" id="PF13499">
    <property type="entry name" value="EF-hand_7"/>
    <property type="match status" value="1"/>
</dbReference>
<proteinExistence type="predicted"/>
<evidence type="ECO:0000313" key="4">
    <source>
        <dbReference type="EMBL" id="QDL08470.1"/>
    </source>
</evidence>
<name>A0A856MDU1_9CYAN</name>
<evidence type="ECO:0000256" key="1">
    <source>
        <dbReference type="ARBA" id="ARBA00022723"/>
    </source>
</evidence>
<dbReference type="InterPro" id="IPR002048">
    <property type="entry name" value="EF_hand_dom"/>
</dbReference>
<dbReference type="PANTHER" id="PTHR23055">
    <property type="entry name" value="CALCIUM BINDING PROTEINS"/>
    <property type="match status" value="1"/>
</dbReference>
<dbReference type="Proteomes" id="UP000503129">
    <property type="component" value="Chromosome"/>
</dbReference>
<dbReference type="KEGG" id="bsen:DP114_11695"/>
<feature type="domain" description="EF-hand" evidence="3">
    <location>
        <begin position="137"/>
        <end position="172"/>
    </location>
</feature>
<gene>
    <name evidence="4" type="ORF">DP114_11695</name>
</gene>